<feature type="domain" description="Tyrosine-protein phosphatase" evidence="1">
    <location>
        <begin position="1"/>
        <end position="126"/>
    </location>
</feature>
<keyword evidence="4" id="KW-1185">Reference proteome</keyword>
<dbReference type="PANTHER" id="PTHR46377:SF1">
    <property type="entry name" value="DUAL SPECIFICITY PROTEIN PHOSPHATASE 19"/>
    <property type="match status" value="1"/>
</dbReference>
<dbReference type="PROSITE" id="PS50054">
    <property type="entry name" value="TYR_PHOSPHATASE_DUAL"/>
    <property type="match status" value="1"/>
</dbReference>
<dbReference type="SMART" id="SM00195">
    <property type="entry name" value="DSPc"/>
    <property type="match status" value="1"/>
</dbReference>
<dbReference type="EMBL" id="JASFZW010000001">
    <property type="protein sequence ID" value="KAK2080333.1"/>
    <property type="molecule type" value="Genomic_DNA"/>
</dbReference>
<dbReference type="Proteomes" id="UP001255856">
    <property type="component" value="Unassembled WGS sequence"/>
</dbReference>
<evidence type="ECO:0000259" key="1">
    <source>
        <dbReference type="PROSITE" id="PS50054"/>
    </source>
</evidence>
<sequence>MSQLRITHVVNASPVVPCFFRDAPDGLEIEYLSVALFDDPEADLLGALPGVVDFVARARRREGRVLIHCYAGQSRSVALAAGCLLAANSALSADEAIEAVRRARPVAHPNLGFRRQLEMFAGGSRGAAGDADEEGGVPGPA</sequence>
<evidence type="ECO:0000313" key="4">
    <source>
        <dbReference type="Proteomes" id="UP001255856"/>
    </source>
</evidence>
<evidence type="ECO:0000313" key="3">
    <source>
        <dbReference type="EMBL" id="KAK2080333.1"/>
    </source>
</evidence>
<dbReference type="SUPFAM" id="SSF52799">
    <property type="entry name" value="(Phosphotyrosine protein) phosphatases II"/>
    <property type="match status" value="1"/>
</dbReference>
<accession>A0AAD9IL39</accession>
<reference evidence="3" key="1">
    <citation type="submission" date="2021-01" db="EMBL/GenBank/DDBJ databases">
        <authorList>
            <person name="Eckstrom K.M.E."/>
        </authorList>
    </citation>
    <scope>NUCLEOTIDE SEQUENCE</scope>
    <source>
        <strain evidence="3">UVCC 0001</strain>
    </source>
</reference>
<dbReference type="InterPro" id="IPR000387">
    <property type="entry name" value="Tyr_Pase_dom"/>
</dbReference>
<dbReference type="PROSITE" id="PS50056">
    <property type="entry name" value="TYR_PHOSPHATASE_2"/>
    <property type="match status" value="1"/>
</dbReference>
<dbReference type="GO" id="GO:0008579">
    <property type="term" value="F:JUN kinase phosphatase activity"/>
    <property type="evidence" value="ECO:0007669"/>
    <property type="project" value="TreeGrafter"/>
</dbReference>
<organism evidence="3 4">
    <name type="scientific">Prototheca wickerhamii</name>
    <dbReference type="NCBI Taxonomy" id="3111"/>
    <lineage>
        <taxon>Eukaryota</taxon>
        <taxon>Viridiplantae</taxon>
        <taxon>Chlorophyta</taxon>
        <taxon>core chlorophytes</taxon>
        <taxon>Trebouxiophyceae</taxon>
        <taxon>Chlorellales</taxon>
        <taxon>Chlorellaceae</taxon>
        <taxon>Prototheca</taxon>
    </lineage>
</organism>
<proteinExistence type="predicted"/>
<dbReference type="PANTHER" id="PTHR46377">
    <property type="entry name" value="DUAL SPECIFICITY PROTEIN PHOSPHATASE 19"/>
    <property type="match status" value="1"/>
</dbReference>
<gene>
    <name evidence="3" type="ORF">QBZ16_000186</name>
</gene>
<dbReference type="AlphaFoldDB" id="A0AAD9IL39"/>
<protein>
    <recommendedName>
        <fullName evidence="5">Protein-tyrosine-phosphatase</fullName>
    </recommendedName>
</protein>
<dbReference type="Pfam" id="PF00782">
    <property type="entry name" value="DSPc"/>
    <property type="match status" value="1"/>
</dbReference>
<dbReference type="GO" id="GO:0005737">
    <property type="term" value="C:cytoplasm"/>
    <property type="evidence" value="ECO:0007669"/>
    <property type="project" value="TreeGrafter"/>
</dbReference>
<dbReference type="InterPro" id="IPR029021">
    <property type="entry name" value="Prot-tyrosine_phosphatase-like"/>
</dbReference>
<name>A0AAD9IL39_PROWI</name>
<feature type="domain" description="Tyrosine specific protein phosphatases" evidence="2">
    <location>
        <begin position="52"/>
        <end position="105"/>
    </location>
</feature>
<comment type="caution">
    <text evidence="3">The sequence shown here is derived from an EMBL/GenBank/DDBJ whole genome shotgun (WGS) entry which is preliminary data.</text>
</comment>
<dbReference type="InterPro" id="IPR000340">
    <property type="entry name" value="Dual-sp_phosphatase_cat-dom"/>
</dbReference>
<dbReference type="Gene3D" id="3.90.190.10">
    <property type="entry name" value="Protein tyrosine phosphatase superfamily"/>
    <property type="match status" value="1"/>
</dbReference>
<evidence type="ECO:0008006" key="5">
    <source>
        <dbReference type="Google" id="ProtNLM"/>
    </source>
</evidence>
<evidence type="ECO:0000259" key="2">
    <source>
        <dbReference type="PROSITE" id="PS50056"/>
    </source>
</evidence>
<dbReference type="CDD" id="cd14498">
    <property type="entry name" value="DSP"/>
    <property type="match status" value="1"/>
</dbReference>
<dbReference type="InterPro" id="IPR020422">
    <property type="entry name" value="TYR_PHOSPHATASE_DUAL_dom"/>
</dbReference>